<organism evidence="4 5">
    <name type="scientific">Streptomyces racemochromogenes</name>
    <dbReference type="NCBI Taxonomy" id="67353"/>
    <lineage>
        <taxon>Bacteria</taxon>
        <taxon>Bacillati</taxon>
        <taxon>Actinomycetota</taxon>
        <taxon>Actinomycetes</taxon>
        <taxon>Kitasatosporales</taxon>
        <taxon>Streptomycetaceae</taxon>
        <taxon>Streptomyces</taxon>
    </lineage>
</organism>
<dbReference type="EMBL" id="JBBDHD010000040">
    <property type="protein sequence ID" value="MFH7596872.1"/>
    <property type="molecule type" value="Genomic_DNA"/>
</dbReference>
<dbReference type="InterPro" id="IPR000683">
    <property type="entry name" value="Gfo/Idh/MocA-like_OxRdtase_N"/>
</dbReference>
<dbReference type="Pfam" id="PF22725">
    <property type="entry name" value="GFO_IDH_MocA_C3"/>
    <property type="match status" value="1"/>
</dbReference>
<dbReference type="SUPFAM" id="SSF55347">
    <property type="entry name" value="Glyceraldehyde-3-phosphate dehydrogenase-like, C-terminal domain"/>
    <property type="match status" value="1"/>
</dbReference>
<dbReference type="PANTHER" id="PTHR43818:SF11">
    <property type="entry name" value="BCDNA.GH03377"/>
    <property type="match status" value="1"/>
</dbReference>
<dbReference type="Gene3D" id="3.40.50.720">
    <property type="entry name" value="NAD(P)-binding Rossmann-like Domain"/>
    <property type="match status" value="1"/>
</dbReference>
<evidence type="ECO:0000259" key="2">
    <source>
        <dbReference type="Pfam" id="PF01408"/>
    </source>
</evidence>
<dbReference type="Gene3D" id="3.30.360.10">
    <property type="entry name" value="Dihydrodipicolinate Reductase, domain 2"/>
    <property type="match status" value="1"/>
</dbReference>
<evidence type="ECO:0000259" key="3">
    <source>
        <dbReference type="Pfam" id="PF22725"/>
    </source>
</evidence>
<dbReference type="RefSeq" id="WP_395510683.1">
    <property type="nucleotide sequence ID" value="NZ_JBBDHD010000040.1"/>
</dbReference>
<sequence>MRVAVLSFAHERAATYARLLAATPGVELVIADPDGPPQDPARGRAVARELGAAYAEGWDEAFALRPDAVVVTSGLARRRDLVERAAGAGAHVLCEQPLAATATDALAMVRACEEAGVRLTPASPECSSPAFAAVREGLAAGTAIGRLTTVHGACNAPAAEGPEAGAVLAANAASLLALVDAVLGGQPAERVYAQSNGLLSGGQDVQSAALMTVRYADGTVASLDCSRGLAGNPSGAGGPALTFVGERGSVDFTARPRLIGGFDSATGAERWEPGGGDLEARVLGAFLAGDGDGGGGDGPGPDGAAAVRTLRIIEAAIESSRTGRPVEPAAPAGA</sequence>
<dbReference type="SUPFAM" id="SSF51735">
    <property type="entry name" value="NAD(P)-binding Rossmann-fold domains"/>
    <property type="match status" value="1"/>
</dbReference>
<reference evidence="4 5" key="1">
    <citation type="submission" date="2024-03" db="EMBL/GenBank/DDBJ databases">
        <title>Whole genome sequencing of Streptomyces racemochromogenes, to identify antimicrobial biosynthetic gene clusters.</title>
        <authorList>
            <person name="Suryawanshi P."/>
            <person name="Krishnaraj P.U."/>
            <person name="Arun Y.P."/>
            <person name="Suryawanshi M.P."/>
            <person name="Rakshit O."/>
        </authorList>
    </citation>
    <scope>NUCLEOTIDE SEQUENCE [LARGE SCALE GENOMIC DNA]</scope>
    <source>
        <strain evidence="4 5">AUDT626</strain>
    </source>
</reference>
<evidence type="ECO:0000313" key="4">
    <source>
        <dbReference type="EMBL" id="MFH7596872.1"/>
    </source>
</evidence>
<evidence type="ECO:0000313" key="5">
    <source>
        <dbReference type="Proteomes" id="UP001610631"/>
    </source>
</evidence>
<evidence type="ECO:0000256" key="1">
    <source>
        <dbReference type="ARBA" id="ARBA00023002"/>
    </source>
</evidence>
<dbReference type="InterPro" id="IPR036291">
    <property type="entry name" value="NAD(P)-bd_dom_sf"/>
</dbReference>
<feature type="domain" description="GFO/IDH/MocA-like oxidoreductase" evidence="3">
    <location>
        <begin position="132"/>
        <end position="250"/>
    </location>
</feature>
<proteinExistence type="predicted"/>
<name>A0ABW7PES3_9ACTN</name>
<dbReference type="Proteomes" id="UP001610631">
    <property type="component" value="Unassembled WGS sequence"/>
</dbReference>
<dbReference type="InterPro" id="IPR055170">
    <property type="entry name" value="GFO_IDH_MocA-like_dom"/>
</dbReference>
<dbReference type="Pfam" id="PF01408">
    <property type="entry name" value="GFO_IDH_MocA"/>
    <property type="match status" value="1"/>
</dbReference>
<dbReference type="InterPro" id="IPR050463">
    <property type="entry name" value="Gfo/Idh/MocA_oxidrdct_glycsds"/>
</dbReference>
<comment type="caution">
    <text evidence="4">The sequence shown here is derived from an EMBL/GenBank/DDBJ whole genome shotgun (WGS) entry which is preliminary data.</text>
</comment>
<keyword evidence="5" id="KW-1185">Reference proteome</keyword>
<feature type="domain" description="Gfo/Idh/MocA-like oxidoreductase N-terminal" evidence="2">
    <location>
        <begin position="38"/>
        <end position="121"/>
    </location>
</feature>
<protein>
    <submittedName>
        <fullName evidence="4">Gfo/Idh/MocA family oxidoreductase</fullName>
    </submittedName>
</protein>
<accession>A0ABW7PES3</accession>
<keyword evidence="1" id="KW-0560">Oxidoreductase</keyword>
<dbReference type="PANTHER" id="PTHR43818">
    <property type="entry name" value="BCDNA.GH03377"/>
    <property type="match status" value="1"/>
</dbReference>
<gene>
    <name evidence="4" type="ORF">WDV06_17480</name>
</gene>